<proteinExistence type="predicted"/>
<dbReference type="Pfam" id="PF12728">
    <property type="entry name" value="HTH_17"/>
    <property type="match status" value="1"/>
</dbReference>
<evidence type="ECO:0000259" key="1">
    <source>
        <dbReference type="Pfam" id="PF12728"/>
    </source>
</evidence>
<evidence type="ECO:0000313" key="2">
    <source>
        <dbReference type="EMBL" id="HIZ48603.1"/>
    </source>
</evidence>
<accession>A0A9D2F3C8</accession>
<protein>
    <submittedName>
        <fullName evidence="2">Helix-turn-helix domain-containing protein</fullName>
    </submittedName>
</protein>
<reference evidence="2" key="2">
    <citation type="submission" date="2021-04" db="EMBL/GenBank/DDBJ databases">
        <authorList>
            <person name="Gilroy R."/>
        </authorList>
    </citation>
    <scope>NUCLEOTIDE SEQUENCE</scope>
    <source>
        <strain evidence="2">3436</strain>
    </source>
</reference>
<sequence length="79" mass="8511">MFSDYPDIVNIRQLQAMLGISRHAAYDLLGEGEIGCIKLGNAYKIPKVNVIRYVLEASAAQAERASHVASPIPSQGVPS</sequence>
<name>A0A9D2F3C8_9FIRM</name>
<dbReference type="AlphaFoldDB" id="A0A9D2F3C8"/>
<dbReference type="InterPro" id="IPR041657">
    <property type="entry name" value="HTH_17"/>
</dbReference>
<reference evidence="2" key="1">
    <citation type="journal article" date="2021" name="PeerJ">
        <title>Extensive microbial diversity within the chicken gut microbiome revealed by metagenomics and culture.</title>
        <authorList>
            <person name="Gilroy R."/>
            <person name="Ravi A."/>
            <person name="Getino M."/>
            <person name="Pursley I."/>
            <person name="Horton D.L."/>
            <person name="Alikhan N.F."/>
            <person name="Baker D."/>
            <person name="Gharbi K."/>
            <person name="Hall N."/>
            <person name="Watson M."/>
            <person name="Adriaenssens E.M."/>
            <person name="Foster-Nyarko E."/>
            <person name="Jarju S."/>
            <person name="Secka A."/>
            <person name="Antonio M."/>
            <person name="Oren A."/>
            <person name="Chaudhuri R.R."/>
            <person name="La Ragione R."/>
            <person name="Hildebrand F."/>
            <person name="Pallen M.J."/>
        </authorList>
    </citation>
    <scope>NUCLEOTIDE SEQUENCE</scope>
    <source>
        <strain evidence="2">3436</strain>
    </source>
</reference>
<comment type="caution">
    <text evidence="2">The sequence shown here is derived from an EMBL/GenBank/DDBJ whole genome shotgun (WGS) entry which is preliminary data.</text>
</comment>
<evidence type="ECO:0000313" key="3">
    <source>
        <dbReference type="Proteomes" id="UP000824031"/>
    </source>
</evidence>
<dbReference type="Proteomes" id="UP000824031">
    <property type="component" value="Unassembled WGS sequence"/>
</dbReference>
<dbReference type="EMBL" id="DXBO01000117">
    <property type="protein sequence ID" value="HIZ48603.1"/>
    <property type="molecule type" value="Genomic_DNA"/>
</dbReference>
<gene>
    <name evidence="2" type="ORF">H9810_07800</name>
</gene>
<feature type="domain" description="Helix-turn-helix" evidence="1">
    <location>
        <begin position="10"/>
        <end position="56"/>
    </location>
</feature>
<organism evidence="2 3">
    <name type="scientific">Candidatus Gemmiger excrementavium</name>
    <dbReference type="NCBI Taxonomy" id="2838608"/>
    <lineage>
        <taxon>Bacteria</taxon>
        <taxon>Bacillati</taxon>
        <taxon>Bacillota</taxon>
        <taxon>Clostridia</taxon>
        <taxon>Eubacteriales</taxon>
        <taxon>Gemmiger</taxon>
    </lineage>
</organism>